<evidence type="ECO:0000259" key="1">
    <source>
        <dbReference type="PROSITE" id="PS50851"/>
    </source>
</evidence>
<comment type="caution">
    <text evidence="2">The sequence shown here is derived from an EMBL/GenBank/DDBJ whole genome shotgun (WGS) entry which is preliminary data.</text>
</comment>
<name>A0ABT8RGM8_9BACT</name>
<dbReference type="EMBL" id="JAUKPO010000050">
    <property type="protein sequence ID" value="MDO1451265.1"/>
    <property type="molecule type" value="Genomic_DNA"/>
</dbReference>
<dbReference type="PROSITE" id="PS50851">
    <property type="entry name" value="CHEW"/>
    <property type="match status" value="1"/>
</dbReference>
<dbReference type="Pfam" id="PF01584">
    <property type="entry name" value="CheW"/>
    <property type="match status" value="1"/>
</dbReference>
<dbReference type="SMART" id="SM00260">
    <property type="entry name" value="CheW"/>
    <property type="match status" value="1"/>
</dbReference>
<accession>A0ABT8RGM8</accession>
<evidence type="ECO:0000313" key="2">
    <source>
        <dbReference type="EMBL" id="MDO1451265.1"/>
    </source>
</evidence>
<dbReference type="SUPFAM" id="SSF50341">
    <property type="entry name" value="CheW-like"/>
    <property type="match status" value="1"/>
</dbReference>
<dbReference type="Gene3D" id="2.40.50.180">
    <property type="entry name" value="CheA-289, Domain 4"/>
    <property type="match status" value="1"/>
</dbReference>
<dbReference type="PANTHER" id="PTHR22617:SF23">
    <property type="entry name" value="CHEMOTAXIS PROTEIN CHEW"/>
    <property type="match status" value="1"/>
</dbReference>
<dbReference type="PANTHER" id="PTHR22617">
    <property type="entry name" value="CHEMOTAXIS SENSOR HISTIDINE KINASE-RELATED"/>
    <property type="match status" value="1"/>
</dbReference>
<protein>
    <submittedName>
        <fullName evidence="2">Chemotaxis protein CheW</fullName>
    </submittedName>
</protein>
<dbReference type="InterPro" id="IPR036061">
    <property type="entry name" value="CheW-like_dom_sf"/>
</dbReference>
<dbReference type="InterPro" id="IPR039315">
    <property type="entry name" value="CheW"/>
</dbReference>
<organism evidence="2 3">
    <name type="scientific">Rhodocytophaga aerolata</name>
    <dbReference type="NCBI Taxonomy" id="455078"/>
    <lineage>
        <taxon>Bacteria</taxon>
        <taxon>Pseudomonadati</taxon>
        <taxon>Bacteroidota</taxon>
        <taxon>Cytophagia</taxon>
        <taxon>Cytophagales</taxon>
        <taxon>Rhodocytophagaceae</taxon>
        <taxon>Rhodocytophaga</taxon>
    </lineage>
</organism>
<sequence length="172" mass="19204">MESVTENKILPVNSEKKQKSFQIIVFKLGSEEYALSIEQIKEVVSTPNIARIPLTQSYIKGVGNIRGNVLAIIDLAERFGIASEAEINHGTHKYTLVVASEEYKIGILVKEVPNTLRVTDADIDTSPHMIQDSSLGNNYIRGIVKSGNRMIILMDVFKIITKEDKEFILKAD</sequence>
<dbReference type="Gene3D" id="2.30.30.40">
    <property type="entry name" value="SH3 Domains"/>
    <property type="match status" value="1"/>
</dbReference>
<dbReference type="InterPro" id="IPR002545">
    <property type="entry name" value="CheW-lke_dom"/>
</dbReference>
<dbReference type="Proteomes" id="UP001168528">
    <property type="component" value="Unassembled WGS sequence"/>
</dbReference>
<dbReference type="RefSeq" id="WP_302042063.1">
    <property type="nucleotide sequence ID" value="NZ_JAUKPO010000050.1"/>
</dbReference>
<keyword evidence="3" id="KW-1185">Reference proteome</keyword>
<proteinExistence type="predicted"/>
<gene>
    <name evidence="2" type="ORF">Q0590_33635</name>
</gene>
<feature type="domain" description="CheW-like" evidence="1">
    <location>
        <begin position="20"/>
        <end position="165"/>
    </location>
</feature>
<reference evidence="2" key="1">
    <citation type="submission" date="2023-07" db="EMBL/GenBank/DDBJ databases">
        <title>The genome sequence of Rhodocytophaga aerolata KACC 12507.</title>
        <authorList>
            <person name="Zhang X."/>
        </authorList>
    </citation>
    <scope>NUCLEOTIDE SEQUENCE</scope>
    <source>
        <strain evidence="2">KACC 12507</strain>
    </source>
</reference>
<evidence type="ECO:0000313" key="3">
    <source>
        <dbReference type="Proteomes" id="UP001168528"/>
    </source>
</evidence>